<evidence type="ECO:0000313" key="2">
    <source>
        <dbReference type="Proteomes" id="UP001232063"/>
    </source>
</evidence>
<dbReference type="Pfam" id="PF19463">
    <property type="entry name" value="DUF6000"/>
    <property type="match status" value="1"/>
</dbReference>
<organism evidence="1 2">
    <name type="scientific">Xanthocytophaga agilis</name>
    <dbReference type="NCBI Taxonomy" id="3048010"/>
    <lineage>
        <taxon>Bacteria</taxon>
        <taxon>Pseudomonadati</taxon>
        <taxon>Bacteroidota</taxon>
        <taxon>Cytophagia</taxon>
        <taxon>Cytophagales</taxon>
        <taxon>Rhodocytophagaceae</taxon>
        <taxon>Xanthocytophaga</taxon>
    </lineage>
</organism>
<reference evidence="1" key="1">
    <citation type="submission" date="2023-05" db="EMBL/GenBank/DDBJ databases">
        <authorList>
            <person name="Zhang X."/>
        </authorList>
    </citation>
    <scope>NUCLEOTIDE SEQUENCE</scope>
    <source>
        <strain evidence="1">BD1B2-1</strain>
    </source>
</reference>
<comment type="caution">
    <text evidence="1">The sequence shown here is derived from an EMBL/GenBank/DDBJ whole genome shotgun (WGS) entry which is preliminary data.</text>
</comment>
<dbReference type="Proteomes" id="UP001232063">
    <property type="component" value="Unassembled WGS sequence"/>
</dbReference>
<gene>
    <name evidence="1" type="ORF">QNI22_11565</name>
</gene>
<protein>
    <submittedName>
        <fullName evidence="1">DUF6000 family protein</fullName>
    </submittedName>
</protein>
<evidence type="ECO:0000313" key="1">
    <source>
        <dbReference type="EMBL" id="MDJ1501292.1"/>
    </source>
</evidence>
<dbReference type="RefSeq" id="WP_314510787.1">
    <property type="nucleotide sequence ID" value="NZ_JASJOU010000003.1"/>
</dbReference>
<keyword evidence="2" id="KW-1185">Reference proteome</keyword>
<dbReference type="EMBL" id="JASJOU010000003">
    <property type="protein sequence ID" value="MDJ1501292.1"/>
    <property type="molecule type" value="Genomic_DNA"/>
</dbReference>
<dbReference type="AlphaFoldDB" id="A0AAE3R5Y5"/>
<name>A0AAE3R5Y5_9BACT</name>
<proteinExistence type="predicted"/>
<sequence length="251" mass="29332">MENMNEMANLHLAGATVRHISPFKDLPVHRNNQELSADFYKKWVNPYYMDIVSYYSVDWIESVKAIKHEITPDLCLLLLGDFNWRTRLVGSYFAAVKGYTDLIECIGTHLIKSEVCCVGHIYALTLAFFNTNQCIQYLHQYLDYYLTKPSLYFDQKVVIEAMVFIDRQNQSNHITQHMDSWKAFVNEQTKIEKQQAQALAKFIKDSKGENTLKNYQDFQENEQSKAALLSTDFFDKQIPIIQELSQYNNSH</sequence>
<dbReference type="InterPro" id="IPR046042">
    <property type="entry name" value="DUF6000"/>
</dbReference>
<accession>A0AAE3R5Y5</accession>